<protein>
    <recommendedName>
        <fullName evidence="2">Secreted protein</fullName>
    </recommendedName>
</protein>
<evidence type="ECO:0008006" key="2">
    <source>
        <dbReference type="Google" id="ProtNLM"/>
    </source>
</evidence>
<reference evidence="1" key="1">
    <citation type="submission" date="2024-06" db="EMBL/GenBank/DDBJ databases">
        <authorList>
            <consortium name="consrtm"/>
            <person name="Uemura M."/>
            <person name="Terahara T."/>
        </authorList>
    </citation>
    <scope>NUCLEOTIDE SEQUENCE</scope>
    <source>
        <strain evidence="1">KM77-8</strain>
    </source>
</reference>
<dbReference type="PROSITE" id="PS51257">
    <property type="entry name" value="PROKAR_LIPOPROTEIN"/>
    <property type="match status" value="1"/>
</dbReference>
<name>A0AAT9HP98_9ACTN</name>
<accession>A0AAT9HP98</accession>
<proteinExistence type="predicted"/>
<dbReference type="EMBL" id="AP035768">
    <property type="protein sequence ID" value="BFO19177.1"/>
    <property type="molecule type" value="Genomic_DNA"/>
</dbReference>
<evidence type="ECO:0000313" key="1">
    <source>
        <dbReference type="EMBL" id="BFO19177.1"/>
    </source>
</evidence>
<reference evidence="1" key="2">
    <citation type="submission" date="2024-07" db="EMBL/GenBank/DDBJ databases">
        <title>Streptomyces haneummycinica sp. nov., a new antibiotic-producing actinobacterium isolated from marine sediment.</title>
        <authorList>
            <person name="Uemura M."/>
            <person name="Hamada M."/>
            <person name="Hirano S."/>
            <person name="Kobayashi K."/>
            <person name="Ohshiro T."/>
            <person name="Kobayashi T."/>
            <person name="Terahara T."/>
        </authorList>
    </citation>
    <scope>NUCLEOTIDE SEQUENCE</scope>
    <source>
        <strain evidence="1">KM77-8</strain>
    </source>
</reference>
<sequence length="117" mass="13097">MPAHRPREARFCAMRGIAAMVLAGQSCMRITWPLVSREAACTMASLLALFQSCESTSQMISVRPYFASTARSVELVSPYGGRNNFGVPPPELAIACWVRAISESIWDWLNWVMWGWV</sequence>
<organism evidence="1">
    <name type="scientific">Streptomyces haneummycinicus</name>
    <dbReference type="NCBI Taxonomy" id="3074435"/>
    <lineage>
        <taxon>Bacteria</taxon>
        <taxon>Bacillati</taxon>
        <taxon>Actinomycetota</taxon>
        <taxon>Actinomycetes</taxon>
        <taxon>Kitasatosporales</taxon>
        <taxon>Streptomycetaceae</taxon>
        <taxon>Streptomyces</taxon>
    </lineage>
</organism>
<gene>
    <name evidence="1" type="ORF">SHKM778_55650</name>
</gene>
<dbReference type="AlphaFoldDB" id="A0AAT9HP98"/>